<evidence type="ECO:0000313" key="1">
    <source>
        <dbReference type="EMBL" id="TBU33535.1"/>
    </source>
</evidence>
<dbReference type="EMBL" id="ML143391">
    <property type="protein sequence ID" value="TBU33535.1"/>
    <property type="molecule type" value="Genomic_DNA"/>
</dbReference>
<accession>A0A4Q9N0B6</accession>
<reference evidence="1" key="1">
    <citation type="submission" date="2019-01" db="EMBL/GenBank/DDBJ databases">
        <title>Draft genome sequences of three monokaryotic isolates of the white-rot basidiomycete fungus Dichomitus squalens.</title>
        <authorList>
            <consortium name="DOE Joint Genome Institute"/>
            <person name="Lopez S.C."/>
            <person name="Andreopoulos B."/>
            <person name="Pangilinan J."/>
            <person name="Lipzen A."/>
            <person name="Riley R."/>
            <person name="Ahrendt S."/>
            <person name="Ng V."/>
            <person name="Barry K."/>
            <person name="Daum C."/>
            <person name="Grigoriev I.V."/>
            <person name="Hilden K.S."/>
            <person name="Makela M.R."/>
            <person name="de Vries R.P."/>
        </authorList>
    </citation>
    <scope>NUCLEOTIDE SEQUENCE [LARGE SCALE GENOMIC DNA]</scope>
    <source>
        <strain evidence="1">OM18370.1</strain>
    </source>
</reference>
<name>A0A4Q9N0B6_9APHY</name>
<protein>
    <submittedName>
        <fullName evidence="1">Uncharacterized protein</fullName>
    </submittedName>
</protein>
<dbReference type="AlphaFoldDB" id="A0A4Q9N0B6"/>
<dbReference type="Proteomes" id="UP000292957">
    <property type="component" value="Unassembled WGS sequence"/>
</dbReference>
<organism evidence="1">
    <name type="scientific">Dichomitus squalens</name>
    <dbReference type="NCBI Taxonomy" id="114155"/>
    <lineage>
        <taxon>Eukaryota</taxon>
        <taxon>Fungi</taxon>
        <taxon>Dikarya</taxon>
        <taxon>Basidiomycota</taxon>
        <taxon>Agaricomycotina</taxon>
        <taxon>Agaricomycetes</taxon>
        <taxon>Polyporales</taxon>
        <taxon>Polyporaceae</taxon>
        <taxon>Dichomitus</taxon>
    </lineage>
</organism>
<sequence>MQYCGRGTTSQEILSRPVRRRSSLKKNPEVLSPAVSCGYRLDACQTPSSKRSAMPRCVLPNCHALTSAMQRRSLSSVRICTLDRLLFDGLQESSGLRLWCKQTVRVGTLALLGPARKDRDCSPRETRRRNKSCCRPSACGGYQTCFVGTGSCNRG</sequence>
<proteinExistence type="predicted"/>
<gene>
    <name evidence="1" type="ORF">BD311DRAFT_439977</name>
</gene>